<proteinExistence type="predicted"/>
<reference evidence="2 3" key="1">
    <citation type="submission" date="2024-05" db="EMBL/GenBank/DDBJ databases">
        <authorList>
            <person name="Venkateswaran K."/>
        </authorList>
    </citation>
    <scope>NUCLEOTIDE SEQUENCE [LARGE SCALE GENOMIC DNA]</scope>
    <source>
        <strain evidence="2 3">179-C4-2-HS</strain>
    </source>
</reference>
<evidence type="ECO:0000313" key="3">
    <source>
        <dbReference type="Proteomes" id="UP001241748"/>
    </source>
</evidence>
<name>A0ABV4YRX7_9BACI</name>
<organism evidence="2 3">
    <name type="scientific">Neobacillus driksii</name>
    <dbReference type="NCBI Taxonomy" id="3035913"/>
    <lineage>
        <taxon>Bacteria</taxon>
        <taxon>Bacillati</taxon>
        <taxon>Bacillota</taxon>
        <taxon>Bacilli</taxon>
        <taxon>Bacillales</taxon>
        <taxon>Bacillaceae</taxon>
        <taxon>Neobacillus</taxon>
    </lineage>
</organism>
<dbReference type="RefSeq" id="WP_306074296.1">
    <property type="nucleotide sequence ID" value="NZ_JAROBZ020000001.1"/>
</dbReference>
<gene>
    <name evidence="2" type="ORF">P5G62_010875</name>
</gene>
<dbReference type="Proteomes" id="UP001241748">
    <property type="component" value="Unassembled WGS sequence"/>
</dbReference>
<dbReference type="EMBL" id="JAROBZ020000001">
    <property type="protein sequence ID" value="MFB3167611.1"/>
    <property type="molecule type" value="Genomic_DNA"/>
</dbReference>
<protein>
    <recommendedName>
        <fullName evidence="1">DUF6946 domain-containing protein</fullName>
    </recommendedName>
</protein>
<dbReference type="InterPro" id="IPR054024">
    <property type="entry name" value="DUF6946"/>
</dbReference>
<keyword evidence="3" id="KW-1185">Reference proteome</keyword>
<evidence type="ECO:0000259" key="1">
    <source>
        <dbReference type="Pfam" id="PF22187"/>
    </source>
</evidence>
<evidence type="ECO:0000313" key="2">
    <source>
        <dbReference type="EMBL" id="MFB3167611.1"/>
    </source>
</evidence>
<feature type="domain" description="DUF6946" evidence="1">
    <location>
        <begin position="8"/>
        <end position="222"/>
    </location>
</feature>
<comment type="caution">
    <text evidence="2">The sequence shown here is derived from an EMBL/GenBank/DDBJ whole genome shotgun (WGS) entry which is preliminary data.</text>
</comment>
<dbReference type="Pfam" id="PF22187">
    <property type="entry name" value="DUF6946"/>
    <property type="match status" value="1"/>
</dbReference>
<accession>A0ABV4YRX7</accession>
<sequence length="371" mass="42427">MGKFFVPSLGVESWQELLVDRDKHWKQGFSAYEMAHSWEEANNLPSCVERVFKESKLPLFNAVEVLYGFPEYKVPLLGGNASSQNDLYVLAKANNELLTIMVEGKASEPFGKTVAAWLGDNPSAGKRKRLDYLLGLLNLSEENVPNKMYQLLHRTASALIEAKNVNAPNSLMLVQSFSASGRRFEDYAEFVKLFNLSPKQDGIVGPVKLNGINLYFGWSTGEAVPKSKAYFFNLFKTEKARMLAMEIDDYIYKKSSYQDDVEDYHHRYKNGVRTDCIGYISKKGSYKFATITAARKTCFVLHLGKKLHTETAKKMQKDIDKLLGYIYENTDRTRLTPGEVYIRLEWVDNLKDITSFIDKAYEMRLQKIDTE</sequence>